<reference evidence="2 3" key="1">
    <citation type="journal article" date="2010" name="Virology">
        <title>A jumbo phage infecting the phytopathogen Ralstonia solanacearum defines a new lineage of the Myoviridae family.</title>
        <authorList>
            <person name="Yamada T."/>
            <person name="Satoh S."/>
            <person name="Ishikawa H."/>
            <person name="Fujiwara A."/>
            <person name="Kawasaki T."/>
            <person name="Fujie M."/>
            <person name="Ogata H."/>
        </authorList>
    </citation>
    <scope>NUCLEOTIDE SEQUENCE [LARGE SCALE GENOMIC DNA]</scope>
</reference>
<accession>B2ZY84</accession>
<sequence length="157" mass="17823">MHEREARQVDVSFQELRRAEAYERDLIFAHGLSEDDDLLVGIPDQIRVHGHQISGRYEQSLFHPDSRMRSAQILAIQHRLHIRHRDMVLAQLLQRTPQVLNRALVPRRYIQVSRLCHIKSSGGLSGAHAGTQSDRTHVTHPMLSCGGPPTHVGQKAL</sequence>
<dbReference type="GeneID" id="6369825"/>
<dbReference type="Proteomes" id="UP000001034">
    <property type="component" value="Segment"/>
</dbReference>
<organism evidence="2 3">
    <name type="scientific">Ralstonia phage phiRSL1</name>
    <dbReference type="NCBI Taxonomy" id="1980924"/>
    <lineage>
        <taxon>Viruses</taxon>
        <taxon>Duplodnaviria</taxon>
        <taxon>Heunggongvirae</taxon>
        <taxon>Uroviricota</taxon>
        <taxon>Caudoviricetes</taxon>
        <taxon>Mieseafarmvirus</taxon>
        <taxon>Mieseafarmvirus RSL1</taxon>
    </lineage>
</organism>
<evidence type="ECO:0000313" key="3">
    <source>
        <dbReference type="Proteomes" id="UP000001034"/>
    </source>
</evidence>
<dbReference type="KEGG" id="vg:6369825"/>
<dbReference type="EMBL" id="AB366653">
    <property type="protein sequence ID" value="BAG41719.1"/>
    <property type="molecule type" value="Genomic_DNA"/>
</dbReference>
<evidence type="ECO:0000256" key="1">
    <source>
        <dbReference type="SAM" id="MobiDB-lite"/>
    </source>
</evidence>
<feature type="region of interest" description="Disordered" evidence="1">
    <location>
        <begin position="123"/>
        <end position="157"/>
    </location>
</feature>
<dbReference type="RefSeq" id="YP_001950149.1">
    <property type="nucleotide sequence ID" value="NC_010811.2"/>
</dbReference>
<keyword evidence="3" id="KW-1185">Reference proteome</keyword>
<evidence type="ECO:0000313" key="2">
    <source>
        <dbReference type="EMBL" id="BAG41719.1"/>
    </source>
</evidence>
<protein>
    <submittedName>
        <fullName evidence="2">Uncharacterized protein</fullName>
    </submittedName>
</protein>
<proteinExistence type="predicted"/>
<name>B2ZY84_9CAUD</name>